<dbReference type="GO" id="GO:0015920">
    <property type="term" value="P:lipopolysaccharide transport"/>
    <property type="evidence" value="ECO:0007669"/>
    <property type="project" value="TreeGrafter"/>
</dbReference>
<comment type="subunit">
    <text evidence="6">Component of the lipopolysaccharide transport and assembly complex. Interacts with LptD.</text>
</comment>
<dbReference type="EMBL" id="NBIM01000007">
    <property type="protein sequence ID" value="OXY80760.1"/>
    <property type="molecule type" value="Genomic_DNA"/>
</dbReference>
<evidence type="ECO:0000313" key="7">
    <source>
        <dbReference type="EMBL" id="OXY80760.1"/>
    </source>
</evidence>
<dbReference type="InterPro" id="IPR007485">
    <property type="entry name" value="LPS_assembly_LptE"/>
</dbReference>
<dbReference type="Proteomes" id="UP000242757">
    <property type="component" value="Unassembled WGS sequence"/>
</dbReference>
<accession>A0A233RBI7</accession>
<reference evidence="7 8" key="1">
    <citation type="submission" date="2017-08" db="EMBL/GenBank/DDBJ databases">
        <title>A Genome Sequence of Oceanimonas doudoroffii ATCC 27123T.</title>
        <authorList>
            <person name="Brennan M.A."/>
            <person name="Maclea K.S."/>
            <person name="Mcclelland W.D."/>
            <person name="Trachtenberg A.M."/>
        </authorList>
    </citation>
    <scope>NUCLEOTIDE SEQUENCE [LARGE SCALE GENOMIC DNA]</scope>
    <source>
        <strain evidence="7 8">ATCC 27123</strain>
    </source>
</reference>
<dbReference type="GO" id="GO:0009279">
    <property type="term" value="C:cell outer membrane"/>
    <property type="evidence" value="ECO:0007669"/>
    <property type="project" value="UniProtKB-SubCell"/>
</dbReference>
<keyword evidence="8" id="KW-1185">Reference proteome</keyword>
<dbReference type="PANTHER" id="PTHR38098">
    <property type="entry name" value="LPS-ASSEMBLY LIPOPROTEIN LPTE"/>
    <property type="match status" value="1"/>
</dbReference>
<dbReference type="GO" id="GO:0001530">
    <property type="term" value="F:lipopolysaccharide binding"/>
    <property type="evidence" value="ECO:0007669"/>
    <property type="project" value="TreeGrafter"/>
</dbReference>
<dbReference type="Pfam" id="PF04390">
    <property type="entry name" value="LptE"/>
    <property type="match status" value="1"/>
</dbReference>
<dbReference type="HAMAP" id="MF_01186">
    <property type="entry name" value="LPS_assembly_LptE"/>
    <property type="match status" value="1"/>
</dbReference>
<evidence type="ECO:0000256" key="5">
    <source>
        <dbReference type="ARBA" id="ARBA00023288"/>
    </source>
</evidence>
<keyword evidence="4 6" id="KW-0998">Cell outer membrane</keyword>
<proteinExistence type="inferred from homology"/>
<dbReference type="GO" id="GO:0043165">
    <property type="term" value="P:Gram-negative-bacterium-type cell outer membrane assembly"/>
    <property type="evidence" value="ECO:0007669"/>
    <property type="project" value="UniProtKB-UniRule"/>
</dbReference>
<keyword evidence="3 6" id="KW-0564">Palmitate</keyword>
<dbReference type="AlphaFoldDB" id="A0A233RBI7"/>
<comment type="function">
    <text evidence="6">Together with LptD, is involved in the assembly of lipopolysaccharide (LPS) at the surface of the outer membrane. Required for the proper assembly of LptD. Binds LPS and may serve as the LPS recognition site at the outer membrane.</text>
</comment>
<evidence type="ECO:0000256" key="4">
    <source>
        <dbReference type="ARBA" id="ARBA00023237"/>
    </source>
</evidence>
<name>A0A233RBI7_9GAMM</name>
<dbReference type="PANTHER" id="PTHR38098:SF1">
    <property type="entry name" value="LPS-ASSEMBLY LIPOPROTEIN LPTE"/>
    <property type="match status" value="1"/>
</dbReference>
<evidence type="ECO:0000313" key="8">
    <source>
        <dbReference type="Proteomes" id="UP000242757"/>
    </source>
</evidence>
<keyword evidence="5 6" id="KW-0449">Lipoprotein</keyword>
<dbReference type="OrthoDB" id="5801564at2"/>
<evidence type="ECO:0000256" key="2">
    <source>
        <dbReference type="ARBA" id="ARBA00023136"/>
    </source>
</evidence>
<dbReference type="PROSITE" id="PS51257">
    <property type="entry name" value="PROKAR_LIPOPROTEIN"/>
    <property type="match status" value="1"/>
</dbReference>
<keyword evidence="1 6" id="KW-0732">Signal</keyword>
<organism evidence="7 8">
    <name type="scientific">Oceanimonas doudoroffii</name>
    <dbReference type="NCBI Taxonomy" id="84158"/>
    <lineage>
        <taxon>Bacteria</taxon>
        <taxon>Pseudomonadati</taxon>
        <taxon>Pseudomonadota</taxon>
        <taxon>Gammaproteobacteria</taxon>
        <taxon>Aeromonadales</taxon>
        <taxon>Aeromonadaceae</taxon>
        <taxon>Oceanimonas</taxon>
    </lineage>
</organism>
<dbReference type="RefSeq" id="WP_094201648.1">
    <property type="nucleotide sequence ID" value="NZ_NBIM01000007.1"/>
</dbReference>
<comment type="caution">
    <text evidence="7">The sequence shown here is derived from an EMBL/GenBank/DDBJ whole genome shotgun (WGS) entry which is preliminary data.</text>
</comment>
<evidence type="ECO:0000256" key="6">
    <source>
        <dbReference type="HAMAP-Rule" id="MF_01186"/>
    </source>
</evidence>
<dbReference type="GO" id="GO:1990351">
    <property type="term" value="C:transporter complex"/>
    <property type="evidence" value="ECO:0007669"/>
    <property type="project" value="TreeGrafter"/>
</dbReference>
<protein>
    <recommendedName>
        <fullName evidence="6">LPS-assembly lipoprotein LptE</fullName>
    </recommendedName>
</protein>
<dbReference type="Gene3D" id="3.30.160.150">
    <property type="entry name" value="Lipoprotein like domain"/>
    <property type="match status" value="1"/>
</dbReference>
<evidence type="ECO:0000256" key="3">
    <source>
        <dbReference type="ARBA" id="ARBA00023139"/>
    </source>
</evidence>
<comment type="subcellular location">
    <subcellularLocation>
        <location evidence="6">Cell outer membrane</location>
        <topology evidence="6">Lipid-anchor</topology>
    </subcellularLocation>
</comment>
<keyword evidence="2 6" id="KW-0472">Membrane</keyword>
<evidence type="ECO:0000256" key="1">
    <source>
        <dbReference type="ARBA" id="ARBA00022729"/>
    </source>
</evidence>
<comment type="similarity">
    <text evidence="6">Belongs to the LptE lipoprotein family.</text>
</comment>
<gene>
    <name evidence="6" type="primary">lptE</name>
    <name evidence="7" type="ORF">B6S08_15115</name>
</gene>
<sequence length="161" mass="17932">MLTRIKALVLLTLTLMLAGCGFQLRGGDSLPPELQRLVLDGDDKTQFYRLVSARLLRAGAQLVENDGDTPVLTIGDLSQGNTTASIQPTGDTLEYAARFGTRFTLDLPDEPRQVFNVTFNRSFLDKSDQALASSREQQQLREQMELEAAEQIVRQLSRLSF</sequence>